<dbReference type="SUPFAM" id="SSF57850">
    <property type="entry name" value="RING/U-box"/>
    <property type="match status" value="1"/>
</dbReference>
<dbReference type="PANTHER" id="PTHR13417">
    <property type="entry name" value="E3 UBIQUITIN-PROTEIN LIGASE RNF146"/>
    <property type="match status" value="1"/>
</dbReference>
<dbReference type="PROSITE" id="PS00518">
    <property type="entry name" value="ZF_RING_1"/>
    <property type="match status" value="1"/>
</dbReference>
<protein>
    <recommendedName>
        <fullName evidence="12">E3 ubiquitin-protein ligase</fullName>
        <ecNumber evidence="12">2.3.2.27</ecNumber>
    </recommendedName>
</protein>
<reference evidence="16" key="1">
    <citation type="submission" date="2020-11" db="EMBL/GenBank/DDBJ databases">
        <authorList>
            <person name="Whitehead M."/>
        </authorList>
    </citation>
    <scope>NUCLEOTIDE SEQUENCE</scope>
    <source>
        <strain evidence="16">EGII</strain>
    </source>
</reference>
<evidence type="ECO:0000313" key="16">
    <source>
        <dbReference type="EMBL" id="CAD7006191.1"/>
    </source>
</evidence>
<keyword evidence="8 11" id="KW-0863">Zinc-finger</keyword>
<dbReference type="PANTHER" id="PTHR13417:SF2">
    <property type="entry name" value="E3 UBIQUITIN-PROTEIN LIGASE RNF146"/>
    <property type="match status" value="1"/>
</dbReference>
<evidence type="ECO:0000256" key="7">
    <source>
        <dbReference type="ARBA" id="ARBA00022723"/>
    </source>
</evidence>
<dbReference type="CDD" id="cd16546">
    <property type="entry name" value="RING-HC_RNF146"/>
    <property type="match status" value="1"/>
</dbReference>
<dbReference type="SUPFAM" id="SSF117839">
    <property type="entry name" value="WWE domain"/>
    <property type="match status" value="1"/>
</dbReference>
<comment type="domain">
    <text evidence="12">The WWE domain mediates non-covalent poly(ADP-ribose)-binding.</text>
</comment>
<dbReference type="InterPro" id="IPR001841">
    <property type="entry name" value="Znf_RING"/>
</dbReference>
<dbReference type="GO" id="GO:0008270">
    <property type="term" value="F:zinc ion binding"/>
    <property type="evidence" value="ECO:0007669"/>
    <property type="project" value="UniProtKB-UniRule"/>
</dbReference>
<dbReference type="InterPro" id="IPR004170">
    <property type="entry name" value="WWE_dom"/>
</dbReference>
<evidence type="ECO:0000256" key="2">
    <source>
        <dbReference type="ARBA" id="ARBA00004514"/>
    </source>
</evidence>
<dbReference type="GO" id="GO:0060255">
    <property type="term" value="P:regulation of macromolecule metabolic process"/>
    <property type="evidence" value="ECO:0007669"/>
    <property type="project" value="UniProtKB-ARBA"/>
</dbReference>
<dbReference type="Gene3D" id="3.30.40.10">
    <property type="entry name" value="Zinc/RING finger domain, C3HC4 (zinc finger)"/>
    <property type="match status" value="1"/>
</dbReference>
<dbReference type="GO" id="GO:0072572">
    <property type="term" value="F:poly-ADP-D-ribose binding"/>
    <property type="evidence" value="ECO:0007669"/>
    <property type="project" value="UniProtKB-UniRule"/>
</dbReference>
<keyword evidence="7 12" id="KW-0479">Metal-binding</keyword>
<evidence type="ECO:0000256" key="6">
    <source>
        <dbReference type="ARBA" id="ARBA00022687"/>
    </source>
</evidence>
<evidence type="ECO:0000259" key="15">
    <source>
        <dbReference type="PROSITE" id="PS50918"/>
    </source>
</evidence>
<evidence type="ECO:0000256" key="12">
    <source>
        <dbReference type="RuleBase" id="RU367115"/>
    </source>
</evidence>
<sequence>METSEETGDSLAQEINATITSGATRIIMADLHNETNVPVIVPYEVETNLQIPTTSVTAMPLGADTTTVTTRDENTNNATDAVIDLCNTTPPTASTSKSAAAAAAAAAAVICVDSSPDERSADAEDAAGPSATIECPICLQTCIHPARLPCGHIFCFLCVKGVAYKNRRCAMCRREIPPEFLDHPDLVNGIDDICATKSTEDGYQWFYEGRNGWWQYDDRTSQDIEEAFKKGEKSCIILVAGYVYVVDLETMVQQRQNEPSRCRRVKRDLATIPKKGVAGLRIEGNTVITDSNFASQIYEQQQQSLALGLGVANTPTDSTSDLSLPLNYYSMRHPANASDFISTIAATDAAIRIASDIIGSTLAHADELSRNTAAAAAAAAAATTQQQQLQHGDDGNIVQQHISGENTVNFSGQQYPSVGTAPGTPGATSSTSLVSSGGVAAAALVAHGSRELLDAAEDLLDATQNVISEADQQTIDLFEQTLNDFHALTLRNIIDSDSDEENGGDVDGRYAQRHIRF</sequence>
<dbReference type="Proteomes" id="UP000606786">
    <property type="component" value="Unassembled WGS sequence"/>
</dbReference>
<comment type="pathway">
    <text evidence="3 12">Protein modification; protein ubiquitination.</text>
</comment>
<dbReference type="GO" id="GO:0016055">
    <property type="term" value="P:Wnt signaling pathway"/>
    <property type="evidence" value="ECO:0007669"/>
    <property type="project" value="UniProtKB-KW"/>
</dbReference>
<dbReference type="InterPro" id="IPR018123">
    <property type="entry name" value="WWE-dom_subgr"/>
</dbReference>
<evidence type="ECO:0000256" key="8">
    <source>
        <dbReference type="ARBA" id="ARBA00022771"/>
    </source>
</evidence>
<feature type="compositionally biased region" description="Polar residues" evidence="13">
    <location>
        <begin position="408"/>
        <end position="417"/>
    </location>
</feature>
<dbReference type="GO" id="GO:0005829">
    <property type="term" value="C:cytosol"/>
    <property type="evidence" value="ECO:0007669"/>
    <property type="project" value="UniProtKB-SubCell"/>
</dbReference>
<keyword evidence="10 12" id="KW-0862">Zinc</keyword>
<evidence type="ECO:0000256" key="10">
    <source>
        <dbReference type="ARBA" id="ARBA00022833"/>
    </source>
</evidence>
<evidence type="ECO:0000256" key="13">
    <source>
        <dbReference type="SAM" id="MobiDB-lite"/>
    </source>
</evidence>
<dbReference type="GO" id="GO:0006511">
    <property type="term" value="P:ubiquitin-dependent protein catabolic process"/>
    <property type="evidence" value="ECO:0007669"/>
    <property type="project" value="UniProtKB-UniRule"/>
</dbReference>
<comment type="caution">
    <text evidence="16">The sequence shown here is derived from an EMBL/GenBank/DDBJ whole genome shotgun (WGS) entry which is preliminary data.</text>
</comment>
<proteinExistence type="predicted"/>
<dbReference type="InterPro" id="IPR044110">
    <property type="entry name" value="RING-HC_RNF146"/>
</dbReference>
<keyword evidence="5 12" id="KW-0808">Transferase</keyword>
<comment type="PTM">
    <text evidence="12">Ubiquitinated; autoubiquitinated.</text>
</comment>
<dbReference type="OrthoDB" id="10065815at2759"/>
<dbReference type="InterPro" id="IPR013083">
    <property type="entry name" value="Znf_RING/FYVE/PHD"/>
</dbReference>
<dbReference type="PROSITE" id="PS50089">
    <property type="entry name" value="ZF_RING_2"/>
    <property type="match status" value="1"/>
</dbReference>
<dbReference type="Pfam" id="PF02825">
    <property type="entry name" value="WWE"/>
    <property type="match status" value="1"/>
</dbReference>
<evidence type="ECO:0000256" key="9">
    <source>
        <dbReference type="ARBA" id="ARBA00022786"/>
    </source>
</evidence>
<dbReference type="Pfam" id="PF00097">
    <property type="entry name" value="zf-C3HC4"/>
    <property type="match status" value="1"/>
</dbReference>
<dbReference type="Gene3D" id="3.30.720.50">
    <property type="match status" value="1"/>
</dbReference>
<keyword evidence="9 12" id="KW-0833">Ubl conjugation pathway</keyword>
<dbReference type="GO" id="GO:0051865">
    <property type="term" value="P:protein autoubiquitination"/>
    <property type="evidence" value="ECO:0007669"/>
    <property type="project" value="UniProtKB-UniRule"/>
</dbReference>
<comment type="subcellular location">
    <subcellularLocation>
        <location evidence="2 12">Cytoplasm</location>
        <location evidence="2 12">Cytosol</location>
    </subcellularLocation>
</comment>
<dbReference type="InterPro" id="IPR033509">
    <property type="entry name" value="RNF146"/>
</dbReference>
<name>A0A811V5U2_CERCA</name>
<dbReference type="InterPro" id="IPR037197">
    <property type="entry name" value="WWE_dom_sf"/>
</dbReference>
<dbReference type="GO" id="GO:0005634">
    <property type="term" value="C:nucleus"/>
    <property type="evidence" value="ECO:0007669"/>
    <property type="project" value="TreeGrafter"/>
</dbReference>
<evidence type="ECO:0000259" key="14">
    <source>
        <dbReference type="PROSITE" id="PS50089"/>
    </source>
</evidence>
<keyword evidence="6" id="KW-0879">Wnt signaling pathway</keyword>
<feature type="region of interest" description="Disordered" evidence="13">
    <location>
        <begin position="408"/>
        <end position="432"/>
    </location>
</feature>
<dbReference type="FunFam" id="3.30.40.10:FF:000204">
    <property type="entry name" value="E3 ubiquitin-protein ligase RNF146"/>
    <property type="match status" value="1"/>
</dbReference>
<dbReference type="AlphaFoldDB" id="A0A811V5U2"/>
<dbReference type="UniPathway" id="UPA00143"/>
<evidence type="ECO:0000256" key="11">
    <source>
        <dbReference type="PROSITE-ProRule" id="PRU00175"/>
    </source>
</evidence>
<dbReference type="PROSITE" id="PS50918">
    <property type="entry name" value="WWE"/>
    <property type="match status" value="1"/>
</dbReference>
<accession>A0A811V5U2</accession>
<evidence type="ECO:0000256" key="4">
    <source>
        <dbReference type="ARBA" id="ARBA00022490"/>
    </source>
</evidence>
<dbReference type="GO" id="GO:0061630">
    <property type="term" value="F:ubiquitin protein ligase activity"/>
    <property type="evidence" value="ECO:0007669"/>
    <property type="project" value="UniProtKB-UniRule"/>
</dbReference>
<evidence type="ECO:0000256" key="1">
    <source>
        <dbReference type="ARBA" id="ARBA00000900"/>
    </source>
</evidence>
<organism evidence="16 17">
    <name type="scientific">Ceratitis capitata</name>
    <name type="common">Mediterranean fruit fly</name>
    <name type="synonym">Tephritis capitata</name>
    <dbReference type="NCBI Taxonomy" id="7213"/>
    <lineage>
        <taxon>Eukaryota</taxon>
        <taxon>Metazoa</taxon>
        <taxon>Ecdysozoa</taxon>
        <taxon>Arthropoda</taxon>
        <taxon>Hexapoda</taxon>
        <taxon>Insecta</taxon>
        <taxon>Pterygota</taxon>
        <taxon>Neoptera</taxon>
        <taxon>Endopterygota</taxon>
        <taxon>Diptera</taxon>
        <taxon>Brachycera</taxon>
        <taxon>Muscomorpha</taxon>
        <taxon>Tephritoidea</taxon>
        <taxon>Tephritidae</taxon>
        <taxon>Ceratitis</taxon>
        <taxon>Ceratitis</taxon>
    </lineage>
</organism>
<dbReference type="FunFam" id="3.30.720.50:FF:000003">
    <property type="entry name" value="E3 ubiquitin-protein ligase RNF146"/>
    <property type="match status" value="1"/>
</dbReference>
<evidence type="ECO:0000256" key="5">
    <source>
        <dbReference type="ARBA" id="ARBA00022679"/>
    </source>
</evidence>
<dbReference type="EC" id="2.3.2.27" evidence="12"/>
<comment type="catalytic activity">
    <reaction evidence="1 12">
        <text>S-ubiquitinyl-[E2 ubiquitin-conjugating enzyme]-L-cysteine + [acceptor protein]-L-lysine = [E2 ubiquitin-conjugating enzyme]-L-cysteine + N(6)-ubiquitinyl-[acceptor protein]-L-lysine.</text>
        <dbReference type="EC" id="2.3.2.27"/>
    </reaction>
</comment>
<gene>
    <name evidence="16" type="ORF">CCAP1982_LOCUS14520</name>
</gene>
<evidence type="ECO:0000256" key="3">
    <source>
        <dbReference type="ARBA" id="ARBA00004906"/>
    </source>
</evidence>
<dbReference type="InterPro" id="IPR017907">
    <property type="entry name" value="Znf_RING_CS"/>
</dbReference>
<comment type="function">
    <text evidence="12">E3 ubiquitin-protein ligase that specifically binds poly-ADP-ribosylated proteins and mediates their ubiquitination and subsequent degradation.</text>
</comment>
<dbReference type="SMART" id="SM00678">
    <property type="entry name" value="WWE"/>
    <property type="match status" value="1"/>
</dbReference>
<keyword evidence="17" id="KW-1185">Reference proteome</keyword>
<keyword evidence="4 12" id="KW-0963">Cytoplasm</keyword>
<feature type="domain" description="RING-type" evidence="14">
    <location>
        <begin position="135"/>
        <end position="173"/>
    </location>
</feature>
<dbReference type="EMBL" id="CAJHJT010000034">
    <property type="protein sequence ID" value="CAD7006191.1"/>
    <property type="molecule type" value="Genomic_DNA"/>
</dbReference>
<dbReference type="SMART" id="SM00184">
    <property type="entry name" value="RING"/>
    <property type="match status" value="1"/>
</dbReference>
<evidence type="ECO:0000313" key="17">
    <source>
        <dbReference type="Proteomes" id="UP000606786"/>
    </source>
</evidence>
<feature type="domain" description="WWE" evidence="15">
    <location>
        <begin position="191"/>
        <end position="267"/>
    </location>
</feature>
<dbReference type="InterPro" id="IPR018957">
    <property type="entry name" value="Znf_C3HC4_RING-type"/>
</dbReference>